<evidence type="ECO:0000256" key="1">
    <source>
        <dbReference type="SAM" id="MobiDB-lite"/>
    </source>
</evidence>
<protein>
    <recommendedName>
        <fullName evidence="2">DUF7527 domain-containing protein</fullName>
    </recommendedName>
</protein>
<dbReference type="Gene3D" id="1.10.287.1490">
    <property type="match status" value="1"/>
</dbReference>
<feature type="compositionally biased region" description="Basic and acidic residues" evidence="1">
    <location>
        <begin position="426"/>
        <end position="463"/>
    </location>
</feature>
<dbReference type="KEGG" id="hdf:AArcSl_2860"/>
<name>A0A343TN03_9EURY</name>
<feature type="region of interest" description="Disordered" evidence="1">
    <location>
        <begin position="180"/>
        <end position="463"/>
    </location>
</feature>
<dbReference type="CDD" id="cd14686">
    <property type="entry name" value="bZIP"/>
    <property type="match status" value="1"/>
</dbReference>
<sequence>MKPERTERMTEWETRPFDGGYDGLRSLVDRGFSGAVTEGAAWAVLVNGRIVGVYGGDLSAFEDADGTAYVAPDPSLALLFAMQEKSGESRAQYYTEETPISTVDETLSEGGFTGYVELSENVLSGDYYVVYSGGKSTGVAFVGNNETLYTGEEAFERADDEVGIYEVYDVNLDIVELPEPAEPEESTAVSDSQSKSVEGSRSEDATTGDTSPDQATADETDPGEPESVERVGSDSGPSSAESKKEVEREDDEAAEREDDEATEREDDEAADQDADAEIVVDAGSDAGTDATSTESVEGGASPDESDGAEPPRQPNSPERRSRSETDRSGTDGADGVFSEEAAWRQAQTIPALDPEETARLRDETGPGRSPQDRSGRRNAVERRSGRSSREREEVEPTRDAAGRRSGDGSRAASGTADPQATDEATDALKSRIEELEAALEEERNRKEALEERREELTTERDRFRERASKLEDRVEELETEIERLRDELSATAGDVPEGDRTMEPEAAISGTNLFVRYESKGKPTLDAVHAGEATREELSSNLKLEHHTTFEEEDLLVDGVAYREFLRDTVEYTFCRWVVQQLPFEIRETGNVDRLRDLYDAIPEIDRVEFDGTVAVSSTGEDGQRENEAFEFDVVFRDRMGDPLFVANLNDSREPTTQPMVDTLVSDAVSVAGKHDGLAAALSVTASFFDPGALDAVADATGGGLLNRSKRASFVKLSRKNGFHLCLVETREGGFHLNVPEL</sequence>
<dbReference type="OrthoDB" id="157503at2157"/>
<dbReference type="RefSeq" id="WP_119820815.1">
    <property type="nucleotide sequence ID" value="NZ_CP025066.1"/>
</dbReference>
<feature type="compositionally biased region" description="Acidic residues" evidence="1">
    <location>
        <begin position="216"/>
        <end position="226"/>
    </location>
</feature>
<feature type="domain" description="DUF7527" evidence="2">
    <location>
        <begin position="502"/>
        <end position="742"/>
    </location>
</feature>
<dbReference type="InterPro" id="IPR055949">
    <property type="entry name" value="DUF7527"/>
</dbReference>
<evidence type="ECO:0000313" key="4">
    <source>
        <dbReference type="Proteomes" id="UP000263012"/>
    </source>
</evidence>
<reference evidence="4" key="1">
    <citation type="submission" date="2017-11" db="EMBL/GenBank/DDBJ databases">
        <title>Phenotypic and genomic properties of facultatively anaerobic sulfur-reducing natronoarchaea from hypersaline soda lakes.</title>
        <authorList>
            <person name="Sorokin D.Y."/>
            <person name="Kublanov I.V."/>
            <person name="Roman P."/>
            <person name="Sinninghe Damste J.S."/>
            <person name="Golyshin P.N."/>
            <person name="Rojo D."/>
            <person name="Ciordia S."/>
            <person name="Mena M.D.C."/>
            <person name="Ferrer M."/>
            <person name="Messina E."/>
            <person name="Smedile F."/>
            <person name="La Spada G."/>
            <person name="La Cono V."/>
            <person name="Yakimov M.M."/>
        </authorList>
    </citation>
    <scope>NUCLEOTIDE SEQUENCE [LARGE SCALE GENOMIC DNA]</scope>
    <source>
        <strain evidence="4">AArc-Sl</strain>
    </source>
</reference>
<dbReference type="AlphaFoldDB" id="A0A343TN03"/>
<feature type="compositionally biased region" description="Polar residues" evidence="1">
    <location>
        <begin position="187"/>
        <end position="197"/>
    </location>
</feature>
<dbReference type="GeneID" id="37879217"/>
<accession>A0A343TN03</accession>
<dbReference type="EMBL" id="CP025066">
    <property type="protein sequence ID" value="AUX10475.1"/>
    <property type="molecule type" value="Genomic_DNA"/>
</dbReference>
<feature type="compositionally biased region" description="Polar residues" evidence="1">
    <location>
        <begin position="205"/>
        <end position="214"/>
    </location>
</feature>
<gene>
    <name evidence="3" type="ORF">AArcSl_2860</name>
</gene>
<proteinExistence type="predicted"/>
<feature type="compositionally biased region" description="Acidic residues" evidence="1">
    <location>
        <begin position="248"/>
        <end position="278"/>
    </location>
</feature>
<evidence type="ECO:0000259" key="2">
    <source>
        <dbReference type="Pfam" id="PF24371"/>
    </source>
</evidence>
<dbReference type="Pfam" id="PF24371">
    <property type="entry name" value="DUF7527"/>
    <property type="match status" value="1"/>
</dbReference>
<keyword evidence="4" id="KW-1185">Reference proteome</keyword>
<organism evidence="3 4">
    <name type="scientific">Halalkaliarchaeum desulfuricum</name>
    <dbReference type="NCBI Taxonomy" id="2055893"/>
    <lineage>
        <taxon>Archaea</taxon>
        <taxon>Methanobacteriati</taxon>
        <taxon>Methanobacteriota</taxon>
        <taxon>Stenosarchaea group</taxon>
        <taxon>Halobacteria</taxon>
        <taxon>Halobacteriales</taxon>
        <taxon>Haloferacaceae</taxon>
        <taxon>Halalkaliarchaeum</taxon>
    </lineage>
</organism>
<feature type="compositionally biased region" description="Basic and acidic residues" evidence="1">
    <location>
        <begin position="356"/>
        <end position="407"/>
    </location>
</feature>
<dbReference type="Proteomes" id="UP000263012">
    <property type="component" value="Chromosome"/>
</dbReference>
<feature type="compositionally biased region" description="Basic and acidic residues" evidence="1">
    <location>
        <begin position="317"/>
        <end position="329"/>
    </location>
</feature>
<evidence type="ECO:0000313" key="3">
    <source>
        <dbReference type="EMBL" id="AUX10475.1"/>
    </source>
</evidence>